<dbReference type="Gene3D" id="3.40.50.150">
    <property type="entry name" value="Vaccinia Virus protein VP39"/>
    <property type="match status" value="1"/>
</dbReference>
<dbReference type="InterPro" id="IPR003593">
    <property type="entry name" value="AAA+_ATPase"/>
</dbReference>
<dbReference type="CDD" id="cd02440">
    <property type="entry name" value="AdoMet_MTases"/>
    <property type="match status" value="1"/>
</dbReference>
<dbReference type="SUPFAM" id="SSF53335">
    <property type="entry name" value="S-adenosyl-L-methionine-dependent methyltransferases"/>
    <property type="match status" value="1"/>
</dbReference>
<dbReference type="OrthoDB" id="27435at2759"/>
<dbReference type="SMART" id="SM00382">
    <property type="entry name" value="AAA"/>
    <property type="match status" value="2"/>
</dbReference>
<feature type="region of interest" description="Disordered" evidence="3">
    <location>
        <begin position="457"/>
        <end position="476"/>
    </location>
</feature>
<dbReference type="CDD" id="cd19481">
    <property type="entry name" value="RecA-like_protease"/>
    <property type="match status" value="1"/>
</dbReference>
<dbReference type="SUPFAM" id="SSF52540">
    <property type="entry name" value="P-loop containing nucleoside triphosphate hydrolases"/>
    <property type="match status" value="2"/>
</dbReference>
<dbReference type="Proteomes" id="UP001165083">
    <property type="component" value="Unassembled WGS sequence"/>
</dbReference>
<keyword evidence="2" id="KW-0067">ATP-binding</keyword>
<comment type="caution">
    <text evidence="5">The sequence shown here is derived from an EMBL/GenBank/DDBJ whole genome shotgun (WGS) entry which is preliminary data.</text>
</comment>
<keyword evidence="1" id="KW-0547">Nucleotide-binding</keyword>
<dbReference type="FunFam" id="3.40.50.300:FF:001921">
    <property type="entry name" value="AAA ATPase domain-containing protein"/>
    <property type="match status" value="1"/>
</dbReference>
<dbReference type="GO" id="GO:0008168">
    <property type="term" value="F:methyltransferase activity"/>
    <property type="evidence" value="ECO:0007669"/>
    <property type="project" value="InterPro"/>
</dbReference>
<reference evidence="5" key="1">
    <citation type="submission" date="2023-04" db="EMBL/GenBank/DDBJ databases">
        <title>Phytophthora lilii NBRC 32176.</title>
        <authorList>
            <person name="Ichikawa N."/>
            <person name="Sato H."/>
            <person name="Tonouchi N."/>
        </authorList>
    </citation>
    <scope>NUCLEOTIDE SEQUENCE</scope>
    <source>
        <strain evidence="5">NBRC 32176</strain>
    </source>
</reference>
<feature type="domain" description="AAA+ ATPase" evidence="4">
    <location>
        <begin position="231"/>
        <end position="371"/>
    </location>
</feature>
<protein>
    <submittedName>
        <fullName evidence="5">Unnamed protein product</fullName>
    </submittedName>
</protein>
<evidence type="ECO:0000313" key="6">
    <source>
        <dbReference type="Proteomes" id="UP001165083"/>
    </source>
</evidence>
<organism evidence="5 6">
    <name type="scientific">Phytophthora lilii</name>
    <dbReference type="NCBI Taxonomy" id="2077276"/>
    <lineage>
        <taxon>Eukaryota</taxon>
        <taxon>Sar</taxon>
        <taxon>Stramenopiles</taxon>
        <taxon>Oomycota</taxon>
        <taxon>Peronosporomycetes</taxon>
        <taxon>Peronosporales</taxon>
        <taxon>Peronosporaceae</taxon>
        <taxon>Phytophthora</taxon>
    </lineage>
</organism>
<dbReference type="GO" id="GO:0005524">
    <property type="term" value="F:ATP binding"/>
    <property type="evidence" value="ECO:0007669"/>
    <property type="project" value="UniProtKB-KW"/>
</dbReference>
<dbReference type="Pfam" id="PF00004">
    <property type="entry name" value="AAA"/>
    <property type="match status" value="2"/>
</dbReference>
<feature type="region of interest" description="Disordered" evidence="3">
    <location>
        <begin position="760"/>
        <end position="798"/>
    </location>
</feature>
<dbReference type="GO" id="GO:0016887">
    <property type="term" value="F:ATP hydrolysis activity"/>
    <property type="evidence" value="ECO:0007669"/>
    <property type="project" value="InterPro"/>
</dbReference>
<dbReference type="InterPro" id="IPR003959">
    <property type="entry name" value="ATPase_AAA_core"/>
</dbReference>
<dbReference type="EMBL" id="BSXW01000365">
    <property type="protein sequence ID" value="GMF20102.1"/>
    <property type="molecule type" value="Genomic_DNA"/>
</dbReference>
<dbReference type="InterPro" id="IPR010286">
    <property type="entry name" value="METTL16/RlmF"/>
</dbReference>
<dbReference type="PANTHER" id="PTHR23077">
    <property type="entry name" value="AAA-FAMILY ATPASE"/>
    <property type="match status" value="1"/>
</dbReference>
<dbReference type="Pfam" id="PF05971">
    <property type="entry name" value="Methyltransf_10"/>
    <property type="match status" value="1"/>
</dbReference>
<dbReference type="Gene3D" id="3.40.50.300">
    <property type="entry name" value="P-loop containing nucleotide triphosphate hydrolases"/>
    <property type="match status" value="2"/>
</dbReference>
<dbReference type="GO" id="GO:0005737">
    <property type="term" value="C:cytoplasm"/>
    <property type="evidence" value="ECO:0007669"/>
    <property type="project" value="TreeGrafter"/>
</dbReference>
<gene>
    <name evidence="5" type="ORF">Plil01_000777300</name>
</gene>
<dbReference type="Gene3D" id="1.10.8.60">
    <property type="match status" value="2"/>
</dbReference>
<dbReference type="InterPro" id="IPR029063">
    <property type="entry name" value="SAM-dependent_MTases_sf"/>
</dbReference>
<feature type="compositionally biased region" description="Basic and acidic residues" evidence="3">
    <location>
        <begin position="780"/>
        <end position="789"/>
    </location>
</feature>
<evidence type="ECO:0000256" key="1">
    <source>
        <dbReference type="ARBA" id="ARBA00022741"/>
    </source>
</evidence>
<name>A0A9W6WX52_9STRA</name>
<evidence type="ECO:0000256" key="2">
    <source>
        <dbReference type="ARBA" id="ARBA00022840"/>
    </source>
</evidence>
<evidence type="ECO:0000256" key="3">
    <source>
        <dbReference type="SAM" id="MobiDB-lite"/>
    </source>
</evidence>
<evidence type="ECO:0000259" key="4">
    <source>
        <dbReference type="SMART" id="SM00382"/>
    </source>
</evidence>
<feature type="domain" description="AAA+ ATPase" evidence="4">
    <location>
        <begin position="516"/>
        <end position="677"/>
    </location>
</feature>
<proteinExistence type="predicted"/>
<dbReference type="PANTHER" id="PTHR23077:SF27">
    <property type="entry name" value="ATPASE FAMILY GENE 2 PROTEIN HOMOLOG A"/>
    <property type="match status" value="1"/>
</dbReference>
<dbReference type="InterPro" id="IPR027417">
    <property type="entry name" value="P-loop_NTPase"/>
</dbReference>
<evidence type="ECO:0000313" key="5">
    <source>
        <dbReference type="EMBL" id="GMF20102.1"/>
    </source>
</evidence>
<accession>A0A9W6WX52</accession>
<dbReference type="AlphaFoldDB" id="A0A9W6WX52"/>
<feature type="compositionally biased region" description="Polar residues" evidence="3">
    <location>
        <begin position="457"/>
        <end position="471"/>
    </location>
</feature>
<dbReference type="InterPro" id="IPR050168">
    <property type="entry name" value="AAA_ATPase_domain"/>
</dbReference>
<keyword evidence="6" id="KW-1185">Reference proteome</keyword>
<sequence length="1199" mass="132033">MATVCVNAVEADERCVLFARDVAAGHRFVRVCRGERAAFARLRTRQEGAAVSSGLREALQLEEQEAELRVETAAGDEKGGQKCKCRCGNVAKLRVKFLDRTRPPSAVTRGLQRIAAKLLDGEVVWSGRLASVGWFNRNDKVEFAEIQWASSGSGCCRQLGTVSSTTEVELTFAGDEKLQTTLRTANFQSVDTYVQQIASDLGGVKKCARSLLQTILQRLRPNQSGELAGRLSVGALVSGLPGTGKTALANAICKTVGVKTIFLDAADIFQTYVGQSEKQLVEVFESAVLQSPSILLIDGIEAIAGSRRALTDSQSALEIGVLGALLASLEKIKVSSHRVFVLGTTTRLGDVDAAVLSNGRLDQVVSIEPPTQTERLEILQIMTKTWQSEFDEGFFNQLSDSTGGFVGADLLSLCQKALQVCLNEAAASKTEATAVVCPRHFEQALAVTYPSVLQTHHVSQKQQQPASTSIQKHAGDDSQGAFSDVFGLTDAVQTLRVSLIEPLEDCSRFLRFGTTPPKGILLTGPPGSGKTHVANAVAEEVRRRGLASFVSVQCSDLLTKIVGDTEKALRELFATARNAAPCVLYFDQIESIAPLRGFDTSTEQTFDRMLSMLLVEMDGFSTSRTKLQRSLASDKARMAFLKQHVVILASTTNKELLDPAILRPGRFDVHIHVDFPDEEARYMLINQALEKVPVEYSADSALSSRDALARHMAKQTSGLSAGDVSAILREAAMASMRDDLAATSVAIKYVLQALDAATSSSSGTASSAPTPLFARRHSSRRDNTKRSDAPRASVRSSNARRKLPNRLNYLHWIEDLLSQANCSEFIWKPKASEDNQTTATTEESVSGIDVGTGANCIYALLGATMNKWKFVATEIDSDSYECAKENVVRNHLETLITVKRTHTSKLLMEPLKDEPPMRKFHFVMCNPPFFDNMNEADTNPESSCMGSANEMVFPGGEVAFIRNMIEESVELQDRVLWFTSMIGKKSSLRKLLALLREKEVRHTRTTEFFQGRTKRWGIAWTFATDVNDDPFVRRGCLPLRPKRTGKLINLRLISECELYSCIGEGVSLSCCLDPASNGCTSLQDVVKRIQEFVETKQKLKLSEGPQDGESEEAQDWAMYRLELHHPEKELDESATDVRCVGRIEIFTLDQRSNEGFEVLVVFEEGDRAAFWTTADMLQAATVRTGRQWRRKLQRQQQDQ</sequence>